<dbReference type="CDD" id="cd06173">
    <property type="entry name" value="MFS_MefA_like"/>
    <property type="match status" value="1"/>
</dbReference>
<dbReference type="RefSeq" id="WP_085513339.1">
    <property type="nucleotide sequence ID" value="NZ_FXAP01000005.1"/>
</dbReference>
<gene>
    <name evidence="9" type="ORF">EDD42_2460</name>
</gene>
<dbReference type="InterPro" id="IPR036259">
    <property type="entry name" value="MFS_trans_sf"/>
</dbReference>
<protein>
    <submittedName>
        <fullName evidence="9">Putative MFS family arabinose efflux permease</fullName>
    </submittedName>
</protein>
<dbReference type="InterPro" id="IPR020846">
    <property type="entry name" value="MFS_dom"/>
</dbReference>
<dbReference type="Proteomes" id="UP000266915">
    <property type="component" value="Unassembled WGS sequence"/>
</dbReference>
<dbReference type="Pfam" id="PF05977">
    <property type="entry name" value="MFS_3"/>
    <property type="match status" value="1"/>
</dbReference>
<dbReference type="GO" id="GO:0005886">
    <property type="term" value="C:plasma membrane"/>
    <property type="evidence" value="ECO:0007669"/>
    <property type="project" value="UniProtKB-SubCell"/>
</dbReference>
<sequence>MPIVGERPAWRDTFSSLRVPNFRLFTIGHIVATTAIGMQRIAQDWLVLELSGSVAAVGITVAMQFAPMLLFGLLGGVIADRYSKRVLLMITQSLAAVLAVALSILTLSGAVEVWHIYVIAFMLGLVTVVDNPARQVFVNELVGPARLRNAISLNSAVFQLGQLVGPAVGGVLITAVGSGWSFAINALACSGVVLTLALMRVSELVPTPVVAKAKGQLKEGLGYAMRKPAIRWTVIMVAFMSVFAFNLPVLLAAYASDVFDIGASGYGFLNALVAVGALTGALASTRRGGVDLRIVIVAAAAVGVLQAAAGAMPVLLPFALLLVAGGVANLLFITAANSLVQLSSNMAIRGRVMSLYILVLLGGQSIGGPLMGWLVEVAGAHVGMIVSGGVPALAAACIGVRFLLVRRRKRRAAEERRRLAEAEKNPGNPGSTAADVR</sequence>
<dbReference type="PANTHER" id="PTHR23513:SF11">
    <property type="entry name" value="STAPHYLOFERRIN A TRANSPORTER"/>
    <property type="match status" value="1"/>
</dbReference>
<dbReference type="PANTHER" id="PTHR23513">
    <property type="entry name" value="INTEGRAL MEMBRANE EFFLUX PROTEIN-RELATED"/>
    <property type="match status" value="1"/>
</dbReference>
<evidence type="ECO:0000256" key="3">
    <source>
        <dbReference type="ARBA" id="ARBA00022475"/>
    </source>
</evidence>
<feature type="transmembrane region" description="Helical" evidence="8">
    <location>
        <begin position="352"/>
        <end position="375"/>
    </location>
</feature>
<reference evidence="9 10" key="1">
    <citation type="submission" date="2018-11" db="EMBL/GenBank/DDBJ databases">
        <title>Sequencing the genomes of 1000 actinobacteria strains.</title>
        <authorList>
            <person name="Klenk H.-P."/>
        </authorList>
    </citation>
    <scope>NUCLEOTIDE SEQUENCE [LARGE SCALE GENOMIC DNA]</scope>
    <source>
        <strain evidence="9 10">DSM 14012</strain>
    </source>
</reference>
<accession>A0A3N2C4B9</accession>
<evidence type="ECO:0000313" key="9">
    <source>
        <dbReference type="EMBL" id="ROR82371.1"/>
    </source>
</evidence>
<feature type="transmembrane region" description="Helical" evidence="8">
    <location>
        <begin position="179"/>
        <end position="199"/>
    </location>
</feature>
<comment type="subcellular location">
    <subcellularLocation>
        <location evidence="1">Cell membrane</location>
        <topology evidence="1">Multi-pass membrane protein</topology>
    </subcellularLocation>
</comment>
<feature type="transmembrane region" description="Helical" evidence="8">
    <location>
        <begin position="21"/>
        <end position="42"/>
    </location>
</feature>
<evidence type="ECO:0000256" key="4">
    <source>
        <dbReference type="ARBA" id="ARBA00022692"/>
    </source>
</evidence>
<feature type="region of interest" description="Disordered" evidence="7">
    <location>
        <begin position="416"/>
        <end position="437"/>
    </location>
</feature>
<evidence type="ECO:0000256" key="5">
    <source>
        <dbReference type="ARBA" id="ARBA00022989"/>
    </source>
</evidence>
<evidence type="ECO:0000256" key="8">
    <source>
        <dbReference type="SAM" id="Phobius"/>
    </source>
</evidence>
<feature type="transmembrane region" description="Helical" evidence="8">
    <location>
        <begin position="261"/>
        <end position="282"/>
    </location>
</feature>
<evidence type="ECO:0000256" key="1">
    <source>
        <dbReference type="ARBA" id="ARBA00004651"/>
    </source>
</evidence>
<feature type="transmembrane region" description="Helical" evidence="8">
    <location>
        <begin position="54"/>
        <end position="79"/>
    </location>
</feature>
<evidence type="ECO:0000256" key="7">
    <source>
        <dbReference type="SAM" id="MobiDB-lite"/>
    </source>
</evidence>
<feature type="transmembrane region" description="Helical" evidence="8">
    <location>
        <begin position="318"/>
        <end position="340"/>
    </location>
</feature>
<keyword evidence="10" id="KW-1185">Reference proteome</keyword>
<dbReference type="InterPro" id="IPR010290">
    <property type="entry name" value="TM_effector"/>
</dbReference>
<proteinExistence type="predicted"/>
<dbReference type="Gene3D" id="1.20.1250.20">
    <property type="entry name" value="MFS general substrate transporter like domains"/>
    <property type="match status" value="1"/>
</dbReference>
<dbReference type="AlphaFoldDB" id="A0A3N2C4B9"/>
<evidence type="ECO:0000256" key="2">
    <source>
        <dbReference type="ARBA" id="ARBA00022448"/>
    </source>
</evidence>
<keyword evidence="4 8" id="KW-0812">Transmembrane</keyword>
<feature type="transmembrane region" description="Helical" evidence="8">
    <location>
        <begin position="294"/>
        <end position="312"/>
    </location>
</feature>
<feature type="transmembrane region" description="Helical" evidence="8">
    <location>
        <begin position="381"/>
        <end position="404"/>
    </location>
</feature>
<dbReference type="EMBL" id="RKHL01000001">
    <property type="protein sequence ID" value="ROR82371.1"/>
    <property type="molecule type" value="Genomic_DNA"/>
</dbReference>
<evidence type="ECO:0000256" key="6">
    <source>
        <dbReference type="ARBA" id="ARBA00023136"/>
    </source>
</evidence>
<name>A0A3N2C4B9_9MICO</name>
<keyword evidence="3" id="KW-1003">Cell membrane</keyword>
<comment type="caution">
    <text evidence="9">The sequence shown here is derived from an EMBL/GenBank/DDBJ whole genome shotgun (WGS) entry which is preliminary data.</text>
</comment>
<evidence type="ECO:0000313" key="10">
    <source>
        <dbReference type="Proteomes" id="UP000266915"/>
    </source>
</evidence>
<keyword evidence="6 8" id="KW-0472">Membrane</keyword>
<dbReference type="PROSITE" id="PS50850">
    <property type="entry name" value="MFS"/>
    <property type="match status" value="1"/>
</dbReference>
<dbReference type="GO" id="GO:0022857">
    <property type="term" value="F:transmembrane transporter activity"/>
    <property type="evidence" value="ECO:0007669"/>
    <property type="project" value="InterPro"/>
</dbReference>
<organism evidence="9 10">
    <name type="scientific">Plantibacter flavus</name>
    <dbReference type="NCBI Taxonomy" id="150123"/>
    <lineage>
        <taxon>Bacteria</taxon>
        <taxon>Bacillati</taxon>
        <taxon>Actinomycetota</taxon>
        <taxon>Actinomycetes</taxon>
        <taxon>Micrococcales</taxon>
        <taxon>Microbacteriaceae</taxon>
        <taxon>Plantibacter</taxon>
    </lineage>
</organism>
<feature type="transmembrane region" description="Helical" evidence="8">
    <location>
        <begin position="150"/>
        <end position="173"/>
    </location>
</feature>
<dbReference type="SUPFAM" id="SSF103473">
    <property type="entry name" value="MFS general substrate transporter"/>
    <property type="match status" value="1"/>
</dbReference>
<keyword evidence="2" id="KW-0813">Transport</keyword>
<keyword evidence="5 8" id="KW-1133">Transmembrane helix</keyword>
<feature type="transmembrane region" description="Helical" evidence="8">
    <location>
        <begin position="113"/>
        <end position="129"/>
    </location>
</feature>
<feature type="transmembrane region" description="Helical" evidence="8">
    <location>
        <begin position="86"/>
        <end position="107"/>
    </location>
</feature>
<feature type="transmembrane region" description="Helical" evidence="8">
    <location>
        <begin position="232"/>
        <end position="255"/>
    </location>
</feature>